<gene>
    <name evidence="1" type="ORF">GFD24_07900</name>
</gene>
<dbReference type="Proteomes" id="UP000469943">
    <property type="component" value="Unassembled WGS sequence"/>
</dbReference>
<accession>A0A7K3TC54</accession>
<dbReference type="EMBL" id="WHZX01000005">
    <property type="protein sequence ID" value="NEG72121.1"/>
    <property type="molecule type" value="Genomic_DNA"/>
</dbReference>
<reference evidence="1 2" key="1">
    <citation type="submission" date="2019-10" db="EMBL/GenBank/DDBJ databases">
        <title>Bifidobacterium from non-human primates.</title>
        <authorList>
            <person name="Modesto M."/>
        </authorList>
    </citation>
    <scope>NUCLEOTIDE SEQUENCE [LARGE SCALE GENOMIC DNA]</scope>
    <source>
        <strain evidence="1 2">TREM</strain>
    </source>
</reference>
<evidence type="ECO:0000313" key="1">
    <source>
        <dbReference type="EMBL" id="NEG72121.1"/>
    </source>
</evidence>
<dbReference type="AlphaFoldDB" id="A0A7K3TC54"/>
<sequence length="75" mass="8214">MGRNSIGSIRRVIAVSVNDAVMIGHGMAKQPDFPSHDQRCAHAMENGVYLPSHDRISCGKAATGWLCIEYMPSRD</sequence>
<proteinExistence type="predicted"/>
<evidence type="ECO:0000313" key="2">
    <source>
        <dbReference type="Proteomes" id="UP000469943"/>
    </source>
</evidence>
<name>A0A7K3TC54_9BIFI</name>
<dbReference type="RefSeq" id="WP_152358243.1">
    <property type="nucleotide sequence ID" value="NZ_WBSM01000005.1"/>
</dbReference>
<organism evidence="1 2">
    <name type="scientific">Bifidobacterium ramosum</name>
    <dbReference type="NCBI Taxonomy" id="1798158"/>
    <lineage>
        <taxon>Bacteria</taxon>
        <taxon>Bacillati</taxon>
        <taxon>Actinomycetota</taxon>
        <taxon>Actinomycetes</taxon>
        <taxon>Bifidobacteriales</taxon>
        <taxon>Bifidobacteriaceae</taxon>
        <taxon>Bifidobacterium</taxon>
    </lineage>
</organism>
<protein>
    <submittedName>
        <fullName evidence="1">Uncharacterized protein</fullName>
    </submittedName>
</protein>
<comment type="caution">
    <text evidence="1">The sequence shown here is derived from an EMBL/GenBank/DDBJ whole genome shotgun (WGS) entry which is preliminary data.</text>
</comment>